<keyword evidence="1" id="KW-0812">Transmembrane</keyword>
<dbReference type="EMBL" id="PVWQ01000001">
    <property type="protein sequence ID" value="RDW94178.1"/>
    <property type="molecule type" value="Genomic_DNA"/>
</dbReference>
<dbReference type="STRING" id="1810919.A0A3D8T855"/>
<dbReference type="GeneID" id="38111870"/>
<name>A0A3D8T855_9EURO</name>
<keyword evidence="1" id="KW-1133">Transmembrane helix</keyword>
<dbReference type="RefSeq" id="XP_026609361.1">
    <property type="nucleotide sequence ID" value="XM_026743516.1"/>
</dbReference>
<proteinExistence type="predicted"/>
<gene>
    <name evidence="2" type="ORF">DSM5745_01500</name>
</gene>
<reference evidence="2 3" key="1">
    <citation type="journal article" date="2018" name="IMA Fungus">
        <title>IMA Genome-F 9: Draft genome sequence of Annulohypoxylon stygium, Aspergillus mulundensis, Berkeleyomyces basicola (syn. Thielaviopsis basicola), Ceratocystis smalleyi, two Cercospora beticola strains, Coleophoma cylindrospora, Fusarium fracticaudum, Phialophora cf. hyalina, and Morchella septimelata.</title>
        <authorList>
            <person name="Wingfield B.D."/>
            <person name="Bills G.F."/>
            <person name="Dong Y."/>
            <person name="Huang W."/>
            <person name="Nel W.J."/>
            <person name="Swalarsk-Parry B.S."/>
            <person name="Vaghefi N."/>
            <person name="Wilken P.M."/>
            <person name="An Z."/>
            <person name="de Beer Z.W."/>
            <person name="De Vos L."/>
            <person name="Chen L."/>
            <person name="Duong T.A."/>
            <person name="Gao Y."/>
            <person name="Hammerbacher A."/>
            <person name="Kikkert J.R."/>
            <person name="Li Y."/>
            <person name="Li H."/>
            <person name="Li K."/>
            <person name="Li Q."/>
            <person name="Liu X."/>
            <person name="Ma X."/>
            <person name="Naidoo K."/>
            <person name="Pethybridge S.J."/>
            <person name="Sun J."/>
            <person name="Steenkamp E.T."/>
            <person name="van der Nest M.A."/>
            <person name="van Wyk S."/>
            <person name="Wingfield M.J."/>
            <person name="Xiong C."/>
            <person name="Yue Q."/>
            <person name="Zhang X."/>
        </authorList>
    </citation>
    <scope>NUCLEOTIDE SEQUENCE [LARGE SCALE GENOMIC DNA]</scope>
    <source>
        <strain evidence="2 3">DSM 5745</strain>
    </source>
</reference>
<organism evidence="2 3">
    <name type="scientific">Aspergillus mulundensis</name>
    <dbReference type="NCBI Taxonomy" id="1810919"/>
    <lineage>
        <taxon>Eukaryota</taxon>
        <taxon>Fungi</taxon>
        <taxon>Dikarya</taxon>
        <taxon>Ascomycota</taxon>
        <taxon>Pezizomycotina</taxon>
        <taxon>Eurotiomycetes</taxon>
        <taxon>Eurotiomycetidae</taxon>
        <taxon>Eurotiales</taxon>
        <taxon>Aspergillaceae</taxon>
        <taxon>Aspergillus</taxon>
        <taxon>Aspergillus subgen. Nidulantes</taxon>
    </lineage>
</organism>
<sequence>MPPAIPWRLLGGTLTTGGACTILSFIYITREIEFIPLAASDPIFHSEHFKQCNPNGNPTIHDLHVQRVPLSRIDPSLRADHGRLLERYCGGVWGGLGFAPQRLLLTRAHKHKDTTSPASLWTHTELLASAYQPGTDIAGHFEVVERSVDSILIRGGDEISNRGLRPLDGLIELSASVDHQRDVVEFGCKTVFFQGLGETRKLPMPEPVIWLHELYARALLASGVRNVLG</sequence>
<evidence type="ECO:0000256" key="1">
    <source>
        <dbReference type="SAM" id="Phobius"/>
    </source>
</evidence>
<keyword evidence="1" id="KW-0472">Membrane</keyword>
<dbReference type="OrthoDB" id="4436466at2759"/>
<feature type="transmembrane region" description="Helical" evidence="1">
    <location>
        <begin position="6"/>
        <end position="28"/>
    </location>
</feature>
<accession>A0A3D8T855</accession>
<evidence type="ECO:0000313" key="2">
    <source>
        <dbReference type="EMBL" id="RDW94178.1"/>
    </source>
</evidence>
<comment type="caution">
    <text evidence="2">The sequence shown here is derived from an EMBL/GenBank/DDBJ whole genome shotgun (WGS) entry which is preliminary data.</text>
</comment>
<keyword evidence="3" id="KW-1185">Reference proteome</keyword>
<protein>
    <submittedName>
        <fullName evidence="2">Uncharacterized protein</fullName>
    </submittedName>
</protein>
<dbReference type="Proteomes" id="UP000256690">
    <property type="component" value="Unassembled WGS sequence"/>
</dbReference>
<dbReference type="AlphaFoldDB" id="A0A3D8T855"/>
<evidence type="ECO:0000313" key="3">
    <source>
        <dbReference type="Proteomes" id="UP000256690"/>
    </source>
</evidence>